<dbReference type="InterPro" id="IPR046551">
    <property type="entry name" value="DUF6705"/>
</dbReference>
<feature type="domain" description="DUF6705" evidence="1">
    <location>
        <begin position="1"/>
        <end position="214"/>
    </location>
</feature>
<dbReference type="EMBL" id="SSNZ01000002">
    <property type="protein sequence ID" value="THF51845.1"/>
    <property type="molecule type" value="Genomic_DNA"/>
</dbReference>
<keyword evidence="3" id="KW-1185">Reference proteome</keyword>
<protein>
    <recommendedName>
        <fullName evidence="1">DUF6705 domain-containing protein</fullName>
    </recommendedName>
</protein>
<dbReference type="PROSITE" id="PS51257">
    <property type="entry name" value="PROKAR_LIPOPROTEIN"/>
    <property type="match status" value="1"/>
</dbReference>
<evidence type="ECO:0000313" key="2">
    <source>
        <dbReference type="EMBL" id="THF51845.1"/>
    </source>
</evidence>
<organism evidence="2 3">
    <name type="scientific">Flavobacterium supellecticarium</name>
    <dbReference type="NCBI Taxonomy" id="2565924"/>
    <lineage>
        <taxon>Bacteria</taxon>
        <taxon>Pseudomonadati</taxon>
        <taxon>Bacteroidota</taxon>
        <taxon>Flavobacteriia</taxon>
        <taxon>Flavobacteriales</taxon>
        <taxon>Flavobacteriaceae</taxon>
        <taxon>Flavobacterium</taxon>
    </lineage>
</organism>
<comment type="caution">
    <text evidence="2">The sequence shown here is derived from an EMBL/GenBank/DDBJ whole genome shotgun (WGS) entry which is preliminary data.</text>
</comment>
<proteinExistence type="predicted"/>
<dbReference type="AlphaFoldDB" id="A0A4S4A0R1"/>
<sequence length="215" mass="24625">MKKILYSSIASMATLYGCAQSPVIDRFGGSTIGKVENAYYKDVNGLLNQYVGTWIYSNGNTTLKIIFIKKPMTYVSSFKNYYEDYLVGEFQYIENGVEKVNTLPNLSASYSDIMDYNLFSVAMMKKDSYPLCPECGEDERRLLMFFNEPSRRNIWNGISNNFVIRKFIQNGQEKLKVQFVYTGNGLETLNSPDGQFTNINSFNVPYGEYILTKQP</sequence>
<dbReference type="Pfam" id="PF20448">
    <property type="entry name" value="DUF6705"/>
    <property type="match status" value="1"/>
</dbReference>
<name>A0A4S4A0R1_9FLAO</name>
<gene>
    <name evidence="2" type="ORF">E6C50_08820</name>
</gene>
<dbReference type="Proteomes" id="UP000307507">
    <property type="component" value="Unassembled WGS sequence"/>
</dbReference>
<evidence type="ECO:0000313" key="3">
    <source>
        <dbReference type="Proteomes" id="UP000307507"/>
    </source>
</evidence>
<dbReference type="RefSeq" id="WP_136402829.1">
    <property type="nucleotide sequence ID" value="NZ_SSNZ01000002.1"/>
</dbReference>
<dbReference type="OrthoDB" id="1261237at2"/>
<evidence type="ECO:0000259" key="1">
    <source>
        <dbReference type="Pfam" id="PF20448"/>
    </source>
</evidence>
<reference evidence="2 3" key="1">
    <citation type="submission" date="2019-04" db="EMBL/GenBank/DDBJ databases">
        <title>Flavobacterium sp. nov. isolated from construction timber.</title>
        <authorList>
            <person name="Lin S.-Y."/>
            <person name="Chang C.-T."/>
            <person name="Young C.-C."/>
        </authorList>
    </citation>
    <scope>NUCLEOTIDE SEQUENCE [LARGE SCALE GENOMIC DNA]</scope>
    <source>
        <strain evidence="2 3">CC-CTC003</strain>
    </source>
</reference>
<accession>A0A4S4A0R1</accession>